<feature type="transmembrane region" description="Helical" evidence="1">
    <location>
        <begin position="190"/>
        <end position="208"/>
    </location>
</feature>
<feature type="transmembrane region" description="Helical" evidence="1">
    <location>
        <begin position="163"/>
        <end position="184"/>
    </location>
</feature>
<sequence>MKGKKYLTGILLIFVGIVMILGNVGILDMSWMFRLSWPMIILLISGFFFMGYLSRRPYGTGLLVPAGILFTVGATTLFGELFGYRLVWPGFILAPAFGLFLLYWFGSRSAGLLVPIGILATISSICFISELFNIWSITWPGFILAPAVGLFLLYLAGNQNNSALLVPIFILTALSVLLFVLFSFGRIADMFKYLFGGVLILGGILMILGKPRDSYNHDDHSNF</sequence>
<evidence type="ECO:0008006" key="4">
    <source>
        <dbReference type="Google" id="ProtNLM"/>
    </source>
</evidence>
<feature type="transmembrane region" description="Helical" evidence="1">
    <location>
        <begin position="112"/>
        <end position="131"/>
    </location>
</feature>
<feature type="transmembrane region" description="Helical" evidence="1">
    <location>
        <begin position="32"/>
        <end position="53"/>
    </location>
</feature>
<reference evidence="2 3" key="1">
    <citation type="submission" date="2016-11" db="EMBL/GenBank/DDBJ databases">
        <authorList>
            <person name="Varghese N."/>
            <person name="Submissions S."/>
        </authorList>
    </citation>
    <scope>NUCLEOTIDE SEQUENCE [LARGE SCALE GENOMIC DNA]</scope>
    <source>
        <strain evidence="2 3">DSM 19027</strain>
    </source>
</reference>
<dbReference type="AlphaFoldDB" id="A0A1M6G8V9"/>
<keyword evidence="1" id="KW-0812">Transmembrane</keyword>
<proteinExistence type="predicted"/>
<feature type="transmembrane region" description="Helical" evidence="1">
    <location>
        <begin position="7"/>
        <end position="26"/>
    </location>
</feature>
<keyword evidence="1" id="KW-0472">Membrane</keyword>
<evidence type="ECO:0000313" key="2">
    <source>
        <dbReference type="EMBL" id="SHJ06381.1"/>
    </source>
</evidence>
<organism evidence="2 3">
    <name type="scientific">Thermoclostridium caenicola</name>
    <dbReference type="NCBI Taxonomy" id="659425"/>
    <lineage>
        <taxon>Bacteria</taxon>
        <taxon>Bacillati</taxon>
        <taxon>Bacillota</taxon>
        <taxon>Clostridia</taxon>
        <taxon>Eubacteriales</taxon>
        <taxon>Oscillospiraceae</taxon>
        <taxon>Thermoclostridium</taxon>
    </lineage>
</organism>
<name>A0A1M6G8V9_9FIRM</name>
<protein>
    <recommendedName>
        <fullName evidence="4">DUF5668 domain-containing protein</fullName>
    </recommendedName>
</protein>
<dbReference type="OrthoDB" id="49365at2"/>
<dbReference type="Proteomes" id="UP000324781">
    <property type="component" value="Unassembled WGS sequence"/>
</dbReference>
<keyword evidence="3" id="KW-1185">Reference proteome</keyword>
<keyword evidence="1" id="KW-1133">Transmembrane helix</keyword>
<gene>
    <name evidence="2" type="ORF">SAMN05444373_102217</name>
</gene>
<feature type="transmembrane region" description="Helical" evidence="1">
    <location>
        <begin position="60"/>
        <end position="79"/>
    </location>
</feature>
<dbReference type="RefSeq" id="WP_149678686.1">
    <property type="nucleotide sequence ID" value="NZ_DAONMB010000041.1"/>
</dbReference>
<feature type="transmembrane region" description="Helical" evidence="1">
    <location>
        <begin position="137"/>
        <end position="156"/>
    </location>
</feature>
<evidence type="ECO:0000256" key="1">
    <source>
        <dbReference type="SAM" id="Phobius"/>
    </source>
</evidence>
<feature type="transmembrane region" description="Helical" evidence="1">
    <location>
        <begin position="85"/>
        <end position="105"/>
    </location>
</feature>
<evidence type="ECO:0000313" key="3">
    <source>
        <dbReference type="Proteomes" id="UP000324781"/>
    </source>
</evidence>
<accession>A0A1M6G8V9</accession>
<dbReference type="EMBL" id="FQZP01000022">
    <property type="protein sequence ID" value="SHJ06381.1"/>
    <property type="molecule type" value="Genomic_DNA"/>
</dbReference>